<dbReference type="InterPro" id="IPR008030">
    <property type="entry name" value="NmrA-like"/>
</dbReference>
<comment type="similarity">
    <text evidence="1">Belongs to the NmrA-type oxidoreductase family.</text>
</comment>
<dbReference type="Gene3D" id="3.90.25.10">
    <property type="entry name" value="UDP-galactose 4-epimerase, domain 1"/>
    <property type="match status" value="1"/>
</dbReference>
<proteinExistence type="inferred from homology"/>
<organism evidence="4 5">
    <name type="scientific">Actinokineospora alba</name>
    <dbReference type="NCBI Taxonomy" id="504798"/>
    <lineage>
        <taxon>Bacteria</taxon>
        <taxon>Bacillati</taxon>
        <taxon>Actinomycetota</taxon>
        <taxon>Actinomycetes</taxon>
        <taxon>Pseudonocardiales</taxon>
        <taxon>Pseudonocardiaceae</taxon>
        <taxon>Actinokineospora</taxon>
    </lineage>
</organism>
<dbReference type="RefSeq" id="WP_166658091.1">
    <property type="nucleotide sequence ID" value="NZ_FNDV01000003.1"/>
</dbReference>
<evidence type="ECO:0000256" key="1">
    <source>
        <dbReference type="ARBA" id="ARBA00006328"/>
    </source>
</evidence>
<dbReference type="AlphaFoldDB" id="A0A1H0EW34"/>
<evidence type="ECO:0000313" key="4">
    <source>
        <dbReference type="EMBL" id="SDN86565.1"/>
    </source>
</evidence>
<dbReference type="PANTHER" id="PTHR42748">
    <property type="entry name" value="NITROGEN METABOLITE REPRESSION PROTEIN NMRA FAMILY MEMBER"/>
    <property type="match status" value="1"/>
</dbReference>
<accession>A0A1H0EW34</accession>
<dbReference type="Proteomes" id="UP000199651">
    <property type="component" value="Unassembled WGS sequence"/>
</dbReference>
<name>A0A1H0EW34_9PSEU</name>
<dbReference type="InterPro" id="IPR051164">
    <property type="entry name" value="NmrA-like_oxidored"/>
</dbReference>
<gene>
    <name evidence="4" type="ORF">SAMN05192558_101124</name>
</gene>
<keyword evidence="5" id="KW-1185">Reference proteome</keyword>
<dbReference type="CDD" id="cd05251">
    <property type="entry name" value="NmrA_like_SDR_a"/>
    <property type="match status" value="1"/>
</dbReference>
<sequence>MTSDRVVVVTGATGRQGGAVARHLLADGWRVRAITRYPRGAKARALAVAGAEVVQADMDHRDTLSPAFAGAYGVYSVQNFMISGLEAEVRQGKNVADAAKAAGVQHLVHGSAGTGYKTGVGSWDSKLAVRAHMRVLGLPVTELRPMAFMELMTDKSYFPPVSAWHLMPKLMGAHRPVVWISVDDLGAVAARVFADPDRFLGADIPLAADVRSMAECREIWREVTGRPPARFPMPVWLFDRFVDPDLTHMWRWLRTEDVALETAPTLEILPSAATVREWLIRQRSPRG</sequence>
<dbReference type="PANTHER" id="PTHR42748:SF7">
    <property type="entry name" value="NMRA LIKE REDOX SENSOR 1-RELATED"/>
    <property type="match status" value="1"/>
</dbReference>
<dbReference type="SUPFAM" id="SSF51735">
    <property type="entry name" value="NAD(P)-binding Rossmann-fold domains"/>
    <property type="match status" value="1"/>
</dbReference>
<dbReference type="STRING" id="504798.SAMN05421871_103745"/>
<evidence type="ECO:0000256" key="2">
    <source>
        <dbReference type="ARBA" id="ARBA00022857"/>
    </source>
</evidence>
<evidence type="ECO:0000259" key="3">
    <source>
        <dbReference type="Pfam" id="PF05368"/>
    </source>
</evidence>
<dbReference type="Gene3D" id="3.40.50.720">
    <property type="entry name" value="NAD(P)-binding Rossmann-like Domain"/>
    <property type="match status" value="1"/>
</dbReference>
<dbReference type="EMBL" id="FNJB01000001">
    <property type="protein sequence ID" value="SDN86565.1"/>
    <property type="molecule type" value="Genomic_DNA"/>
</dbReference>
<keyword evidence="2" id="KW-0521">NADP</keyword>
<evidence type="ECO:0000313" key="5">
    <source>
        <dbReference type="Proteomes" id="UP000199651"/>
    </source>
</evidence>
<reference evidence="5" key="1">
    <citation type="submission" date="2016-10" db="EMBL/GenBank/DDBJ databases">
        <authorList>
            <person name="Varghese N."/>
            <person name="Submissions S."/>
        </authorList>
    </citation>
    <scope>NUCLEOTIDE SEQUENCE [LARGE SCALE GENOMIC DNA]</scope>
    <source>
        <strain evidence="5">IBRC-M 10655</strain>
    </source>
</reference>
<dbReference type="Pfam" id="PF05368">
    <property type="entry name" value="NmrA"/>
    <property type="match status" value="1"/>
</dbReference>
<dbReference type="InterPro" id="IPR036291">
    <property type="entry name" value="NAD(P)-bd_dom_sf"/>
</dbReference>
<protein>
    <submittedName>
        <fullName evidence="4">Uncharacterized conserved protein YbjT, contains NAD(P)-binding and DUF2867 domains</fullName>
    </submittedName>
</protein>
<feature type="domain" description="NmrA-like" evidence="3">
    <location>
        <begin position="5"/>
        <end position="255"/>
    </location>
</feature>